<dbReference type="EMBL" id="VSSQ01137341">
    <property type="protein sequence ID" value="MPN61141.1"/>
    <property type="molecule type" value="Genomic_DNA"/>
</dbReference>
<comment type="caution">
    <text evidence="1">The sequence shown here is derived from an EMBL/GenBank/DDBJ whole genome shotgun (WGS) entry which is preliminary data.</text>
</comment>
<name>A0A645JBV8_9ZZZZ</name>
<evidence type="ECO:0000313" key="1">
    <source>
        <dbReference type="EMBL" id="MPN61141.1"/>
    </source>
</evidence>
<organism evidence="1">
    <name type="scientific">bioreactor metagenome</name>
    <dbReference type="NCBI Taxonomy" id="1076179"/>
    <lineage>
        <taxon>unclassified sequences</taxon>
        <taxon>metagenomes</taxon>
        <taxon>ecological metagenomes</taxon>
    </lineage>
</organism>
<proteinExistence type="predicted"/>
<sequence length="113" mass="12369">MVDPVDVAGIADGADSGFAVTREIVHSGFEQLFRGFGQVGFTHRIVAFVAVEEQMAMALGQGRHQKIVGFIRRADRAGTDRPDDFIGDFDGVKTVDEPESVEKAFDLKNPCFH</sequence>
<reference evidence="1" key="1">
    <citation type="submission" date="2019-08" db="EMBL/GenBank/DDBJ databases">
        <authorList>
            <person name="Kucharzyk K."/>
            <person name="Murdoch R.W."/>
            <person name="Higgins S."/>
            <person name="Loffler F."/>
        </authorList>
    </citation>
    <scope>NUCLEOTIDE SEQUENCE</scope>
</reference>
<gene>
    <name evidence="1" type="ORF">SDC9_208875</name>
</gene>
<dbReference type="AlphaFoldDB" id="A0A645JBV8"/>
<protein>
    <submittedName>
        <fullName evidence="1">Uncharacterized protein</fullName>
    </submittedName>
</protein>
<accession>A0A645JBV8</accession>